<sequence length="104" mass="11419">MRVILLDQAKPGDQLAAPVTNDKGMLILPKGARLTMGMLDSLRRRGVTEVTVERDDPNAPPPKTTEEFLADLDARFEGLESNAVMMSIKSFARGHILARDETKA</sequence>
<reference evidence="1 2" key="1">
    <citation type="journal article" date="2016" name="Nat. Commun.">
        <title>Thousands of microbial genomes shed light on interconnected biogeochemical processes in an aquifer system.</title>
        <authorList>
            <person name="Anantharaman K."/>
            <person name="Brown C.T."/>
            <person name="Hug L.A."/>
            <person name="Sharon I."/>
            <person name="Castelle C.J."/>
            <person name="Probst A.J."/>
            <person name="Thomas B.C."/>
            <person name="Singh A."/>
            <person name="Wilkins M.J."/>
            <person name="Karaoz U."/>
            <person name="Brodie E.L."/>
            <person name="Williams K.H."/>
            <person name="Hubbard S.S."/>
            <person name="Banfield J.F."/>
        </authorList>
    </citation>
    <scope>NUCLEOTIDE SEQUENCE [LARGE SCALE GENOMIC DNA]</scope>
    <source>
        <strain evidence="2">RIFCSPLOWO2_12_FULL_64_10</strain>
    </source>
</reference>
<evidence type="ECO:0000313" key="2">
    <source>
        <dbReference type="Proteomes" id="UP000178606"/>
    </source>
</evidence>
<dbReference type="EMBL" id="MFKF01000223">
    <property type="protein sequence ID" value="OGG49778.1"/>
    <property type="molecule type" value="Genomic_DNA"/>
</dbReference>
<dbReference type="Proteomes" id="UP000178606">
    <property type="component" value="Unassembled WGS sequence"/>
</dbReference>
<evidence type="ECO:0000313" key="1">
    <source>
        <dbReference type="EMBL" id="OGG49778.1"/>
    </source>
</evidence>
<comment type="caution">
    <text evidence="1">The sequence shown here is derived from an EMBL/GenBank/DDBJ whole genome shotgun (WGS) entry which is preliminary data.</text>
</comment>
<gene>
    <name evidence="1" type="ORF">A3F84_23180</name>
</gene>
<proteinExistence type="predicted"/>
<protein>
    <submittedName>
        <fullName evidence="1">Uncharacterized protein</fullName>
    </submittedName>
</protein>
<accession>A0A1F6CL34</accession>
<name>A0A1F6CL34_HANXR</name>
<dbReference type="AlphaFoldDB" id="A0A1F6CL34"/>
<organism evidence="1 2">
    <name type="scientific">Handelsmanbacteria sp. (strain RIFCSPLOWO2_12_FULL_64_10)</name>
    <dbReference type="NCBI Taxonomy" id="1817868"/>
    <lineage>
        <taxon>Bacteria</taxon>
        <taxon>Candidatus Handelsmaniibacteriota</taxon>
    </lineage>
</organism>